<name>A0AA37SSX3_9ALTE</name>
<protein>
    <submittedName>
        <fullName evidence="1">Uncharacterized protein</fullName>
    </submittedName>
</protein>
<keyword evidence="2" id="KW-1185">Reference proteome</keyword>
<comment type="caution">
    <text evidence="1">The sequence shown here is derived from an EMBL/GenBank/DDBJ whole genome shotgun (WGS) entry which is preliminary data.</text>
</comment>
<proteinExistence type="predicted"/>
<gene>
    <name evidence="1" type="ORF">GCM10007852_02440</name>
</gene>
<dbReference type="AlphaFoldDB" id="A0AA37SSX3"/>
<reference evidence="1" key="1">
    <citation type="journal article" date="2014" name="Int. J. Syst. Evol. Microbiol.">
        <title>Complete genome sequence of Corynebacterium casei LMG S-19264T (=DSM 44701T), isolated from a smear-ripened cheese.</title>
        <authorList>
            <consortium name="US DOE Joint Genome Institute (JGI-PGF)"/>
            <person name="Walter F."/>
            <person name="Albersmeier A."/>
            <person name="Kalinowski J."/>
            <person name="Ruckert C."/>
        </authorList>
    </citation>
    <scope>NUCLEOTIDE SEQUENCE</scope>
    <source>
        <strain evidence="1">NBRC 110023</strain>
    </source>
</reference>
<accession>A0AA37SSX3</accession>
<reference evidence="1" key="2">
    <citation type="submission" date="2023-01" db="EMBL/GenBank/DDBJ databases">
        <title>Draft genome sequence of Agaribacter marinus strain NBRC 110023.</title>
        <authorList>
            <person name="Sun Q."/>
            <person name="Mori K."/>
        </authorList>
    </citation>
    <scope>NUCLEOTIDE SEQUENCE</scope>
    <source>
        <strain evidence="1">NBRC 110023</strain>
    </source>
</reference>
<dbReference type="Proteomes" id="UP001156601">
    <property type="component" value="Unassembled WGS sequence"/>
</dbReference>
<organism evidence="1 2">
    <name type="scientific">Agaribacter marinus</name>
    <dbReference type="NCBI Taxonomy" id="1431249"/>
    <lineage>
        <taxon>Bacteria</taxon>
        <taxon>Pseudomonadati</taxon>
        <taxon>Pseudomonadota</taxon>
        <taxon>Gammaproteobacteria</taxon>
        <taxon>Alteromonadales</taxon>
        <taxon>Alteromonadaceae</taxon>
        <taxon>Agaribacter</taxon>
    </lineage>
</organism>
<dbReference type="EMBL" id="BSOT01000002">
    <property type="protein sequence ID" value="GLR69336.1"/>
    <property type="molecule type" value="Genomic_DNA"/>
</dbReference>
<evidence type="ECO:0000313" key="1">
    <source>
        <dbReference type="EMBL" id="GLR69336.1"/>
    </source>
</evidence>
<sequence>MILSLSCRQRLVNLPSLLNYPVFVLKQEYVTVNTADISVANLRISSSQAKDIP</sequence>
<evidence type="ECO:0000313" key="2">
    <source>
        <dbReference type="Proteomes" id="UP001156601"/>
    </source>
</evidence>